<organism evidence="1 2">
    <name type="scientific">Clostridium innocuum</name>
    <dbReference type="NCBI Taxonomy" id="1522"/>
    <lineage>
        <taxon>Bacteria</taxon>
        <taxon>Bacillati</taxon>
        <taxon>Bacillota</taxon>
        <taxon>Clostridia</taxon>
        <taxon>Eubacteriales</taxon>
        <taxon>Clostridiaceae</taxon>
        <taxon>Clostridium</taxon>
    </lineage>
</organism>
<dbReference type="OrthoDB" id="2055436at2"/>
<dbReference type="RefSeq" id="WP_117444767.1">
    <property type="nucleotide sequence ID" value="NZ_JAJFEN010000061.1"/>
</dbReference>
<dbReference type="Proteomes" id="UP000260025">
    <property type="component" value="Unassembled WGS sequence"/>
</dbReference>
<protein>
    <submittedName>
        <fullName evidence="1">Uncharacterized protein</fullName>
    </submittedName>
</protein>
<dbReference type="AlphaFoldDB" id="A0A3E2VHY9"/>
<name>A0A3E2VHY9_CLOIN</name>
<comment type="caution">
    <text evidence="1">The sequence shown here is derived from an EMBL/GenBank/DDBJ whole genome shotgun (WGS) entry which is preliminary data.</text>
</comment>
<dbReference type="EMBL" id="QVEV01000049">
    <property type="protein sequence ID" value="RGC10270.1"/>
    <property type="molecule type" value="Genomic_DNA"/>
</dbReference>
<proteinExistence type="predicted"/>
<evidence type="ECO:0000313" key="1">
    <source>
        <dbReference type="EMBL" id="RGC10270.1"/>
    </source>
</evidence>
<accession>A0A3E2VHY9</accession>
<gene>
    <name evidence="1" type="ORF">DXA38_20255</name>
</gene>
<sequence>MSEPERTDTYDKKYFEVNLPGYLEKDIKQLVEAKNREDIYYDKYIDEVYGSINSALYSYEITKDQADYLREKYCFSLFEW</sequence>
<evidence type="ECO:0000313" key="2">
    <source>
        <dbReference type="Proteomes" id="UP000260025"/>
    </source>
</evidence>
<reference evidence="1 2" key="1">
    <citation type="submission" date="2018-08" db="EMBL/GenBank/DDBJ databases">
        <title>A genome reference for cultivated species of the human gut microbiota.</title>
        <authorList>
            <person name="Zou Y."/>
            <person name="Xue W."/>
            <person name="Luo G."/>
        </authorList>
    </citation>
    <scope>NUCLEOTIDE SEQUENCE [LARGE SCALE GENOMIC DNA]</scope>
    <source>
        <strain evidence="1 2">OF01-2LB</strain>
    </source>
</reference>